<dbReference type="Pfam" id="PF00534">
    <property type="entry name" value="Glycos_transf_1"/>
    <property type="match status" value="1"/>
</dbReference>
<dbReference type="PANTHER" id="PTHR46401:SF2">
    <property type="entry name" value="GLYCOSYLTRANSFERASE WBBK-RELATED"/>
    <property type="match status" value="1"/>
</dbReference>
<reference evidence="4 5" key="1">
    <citation type="journal article" date="2015" name="Nature">
        <title>rRNA introns, odd ribosomes, and small enigmatic genomes across a large radiation of phyla.</title>
        <authorList>
            <person name="Brown C.T."/>
            <person name="Hug L.A."/>
            <person name="Thomas B.C."/>
            <person name="Sharon I."/>
            <person name="Castelle C.J."/>
            <person name="Singh A."/>
            <person name="Wilkins M.J."/>
            <person name="Williams K.H."/>
            <person name="Banfield J.F."/>
        </authorList>
    </citation>
    <scope>NUCLEOTIDE SEQUENCE [LARGE SCALE GENOMIC DNA]</scope>
</reference>
<dbReference type="CDD" id="cd03809">
    <property type="entry name" value="GT4_MtfB-like"/>
    <property type="match status" value="1"/>
</dbReference>
<feature type="domain" description="Glycosyltransferase subfamily 4-like N-terminal" evidence="3">
    <location>
        <begin position="52"/>
        <end position="145"/>
    </location>
</feature>
<proteinExistence type="predicted"/>
<keyword evidence="1 4" id="KW-0808">Transferase</keyword>
<evidence type="ECO:0000259" key="2">
    <source>
        <dbReference type="Pfam" id="PF00534"/>
    </source>
</evidence>
<evidence type="ECO:0000313" key="4">
    <source>
        <dbReference type="EMBL" id="KKP45451.1"/>
    </source>
</evidence>
<evidence type="ECO:0000259" key="3">
    <source>
        <dbReference type="Pfam" id="PF13439"/>
    </source>
</evidence>
<gene>
    <name evidence="4" type="ORF">UR35_C0001G0048</name>
</gene>
<dbReference type="InterPro" id="IPR001296">
    <property type="entry name" value="Glyco_trans_1"/>
</dbReference>
<dbReference type="AlphaFoldDB" id="A0A0G0A2K5"/>
<comment type="caution">
    <text evidence="4">The sequence shown here is derived from an EMBL/GenBank/DDBJ whole genome shotgun (WGS) entry which is preliminary data.</text>
</comment>
<evidence type="ECO:0000313" key="5">
    <source>
        <dbReference type="Proteomes" id="UP000034778"/>
    </source>
</evidence>
<protein>
    <submittedName>
        <fullName evidence="4">Glycosyl transferase group 1</fullName>
    </submittedName>
</protein>
<evidence type="ECO:0000256" key="1">
    <source>
        <dbReference type="ARBA" id="ARBA00022679"/>
    </source>
</evidence>
<dbReference type="PANTHER" id="PTHR46401">
    <property type="entry name" value="GLYCOSYLTRANSFERASE WBBK-RELATED"/>
    <property type="match status" value="1"/>
</dbReference>
<feature type="domain" description="Glycosyl transferase family 1" evidence="2">
    <location>
        <begin position="158"/>
        <end position="302"/>
    </location>
</feature>
<dbReference type="Pfam" id="PF13439">
    <property type="entry name" value="Glyco_transf_4"/>
    <property type="match status" value="1"/>
</dbReference>
<dbReference type="Proteomes" id="UP000034778">
    <property type="component" value="Unassembled WGS sequence"/>
</dbReference>
<organism evidence="4 5">
    <name type="scientific">Candidatus Woesebacteria bacterium GW2011_GWB1_33_22</name>
    <dbReference type="NCBI Taxonomy" id="1618566"/>
    <lineage>
        <taxon>Bacteria</taxon>
        <taxon>Candidatus Woeseibacteriota</taxon>
    </lineage>
</organism>
<dbReference type="SUPFAM" id="SSF53756">
    <property type="entry name" value="UDP-Glycosyltransferase/glycogen phosphorylase"/>
    <property type="match status" value="1"/>
</dbReference>
<dbReference type="InterPro" id="IPR028098">
    <property type="entry name" value="Glyco_trans_4-like_N"/>
</dbReference>
<dbReference type="EMBL" id="LBOW01000001">
    <property type="protein sequence ID" value="KKP45451.1"/>
    <property type="molecule type" value="Genomic_DNA"/>
</dbReference>
<accession>A0A0G0A2K5</accession>
<name>A0A0G0A2K5_9BACT</name>
<dbReference type="STRING" id="1618566.UR35_C0001G0048"/>
<dbReference type="Gene3D" id="3.40.50.2000">
    <property type="entry name" value="Glycogen Phosphorylase B"/>
    <property type="match status" value="2"/>
</dbReference>
<dbReference type="GO" id="GO:0016757">
    <property type="term" value="F:glycosyltransferase activity"/>
    <property type="evidence" value="ECO:0007669"/>
    <property type="project" value="InterPro"/>
</dbReference>
<sequence length="329" mass="37256">MSSKSIKIAIVSGASKNDDAVRGIGVHTSQLFEQLRQLSINNYQFSITKSTSQADIVHFTVFRPFFISLPFFKSKNQKLVLTIHDLIPLIYPNHYPAGIRGKIKFLINKFLVWKNIDQIITISETSKKDICRFLQVDPKIVNVIYLAPKEIYKKSKVINNYKLPNKFVLYTGDINYNKNIPNLIKACEIAKIPLVIAGKHAKEIQNMDLKHAELKHLNNIDWSGVIRVGFVPDEILVDLYNLATVYVQPSLYEGFGLPVLDAVACGTPIVVTKTQALVEILGTNLNYVDPNDPKDMARGILNPNKNIKLPREYSWQKTAEETLEVYVKA</sequence>